<feature type="chain" id="PRO_5037703575" evidence="1">
    <location>
        <begin position="27"/>
        <end position="1247"/>
    </location>
</feature>
<dbReference type="Pfam" id="PF06439">
    <property type="entry name" value="3keto-disac_hyd"/>
    <property type="match status" value="1"/>
</dbReference>
<name>A0A926E1T1_9FIRM</name>
<dbReference type="RefSeq" id="WP_249283798.1">
    <property type="nucleotide sequence ID" value="NZ_JACRST010000040.1"/>
</dbReference>
<dbReference type="GO" id="GO:0016301">
    <property type="term" value="F:kinase activity"/>
    <property type="evidence" value="ECO:0007669"/>
    <property type="project" value="UniProtKB-KW"/>
</dbReference>
<dbReference type="Proteomes" id="UP000653127">
    <property type="component" value="Unassembled WGS sequence"/>
</dbReference>
<keyword evidence="4" id="KW-1185">Reference proteome</keyword>
<feature type="domain" description="3-keto-alpha-glucoside-1,2-lyase/3-keto-2-hydroxy-glucal hydratase" evidence="2">
    <location>
        <begin position="89"/>
        <end position="233"/>
    </location>
</feature>
<gene>
    <name evidence="3" type="ORF">H8711_12820</name>
</gene>
<comment type="caution">
    <text evidence="3">The sequence shown here is derived from an EMBL/GenBank/DDBJ whole genome shotgun (WGS) entry which is preliminary data.</text>
</comment>
<keyword evidence="3" id="KW-0418">Kinase</keyword>
<dbReference type="AlphaFoldDB" id="A0A926E1T1"/>
<sequence length="1247" mass="134966">MRKKLLASTLAFAMLLSTFSGMSALAAPSSLPELTSVDELGSIIVQTGTPLDDVVAQLPTEVGVALASTESTVLFEDDFSDPDQSRAKWALADPNGVVTFETGKMKLGATTNIKAVAGLADAQDWADYAVEAEVAGPESPANNFGVMFRCSNVTTSGPDSYNGYYAGIGSTTLGPGFVAGWANGGWHQLDADPAPGYTGGKTYALKVLVAGNTFHVYLDGAKVYEYTDTDSKFMTGTAGVRAYNVPFEVSSFVVRTLNADERAEMGAGTDIVEATASISSWSCADYNMDKAGEYTFSGALSGAFTNPAGKTASVKVTVEQAEVAPVLYYDFESVDGDTVADVSGNGNDGTLLNGPAVRAESSENNILVLSNSGKNGTNAQAVSMPTALLASLEDITLVADIRMTSTSTWMTLVGASAGDGSYVVLANQGSPSGGACGITTAIKLGSGSELRIKAPAGTSLPVSEWARMVYTHAANGDAQLLIDGTVVAEGNMADSMADVCSLADSIATVGRTDRFSDPGLNGAIDNVRVYDKVLSADELAVIPPKAEIPPAEEVETEYDTTTPVTIIADKNEGVEHDVNPYVKGNQMYLFMPAKASLGALNVTALDNIMLDGVDYVRGNTVTIDLSEGKTMTLVASGTTYTLSAMQSQLPTLYLNIDESQGTIAAMNGDPAHDTKCYGDLILDVPEDVAALKGWETQYALKMSEIKGRGNSTWGQPKKPYQIKLDKKTDLLGMGKHKTWIILANYMDSSLIRNRLVYNAGAEAGIEFSIDNEYIDVYMNGKYLGNYQLTEKVQVGDNRVEVTDIDEIVEDTGALPENITGGYLLEMDFRARNEAYHFSTPKFYHLEVKSPERDGATLDYISQYVSDFENALYSADGYNDKGVYYADYIDLDSFVTYYFFQEFIKNWDCMYSYGSIYFHKDVDGPLVAGPYWDFDWTMDAKHVPDYNGLFHTTEGWLGQIVDRSEHTSNEMWWRQFWKHEDFVIRLTELYEEKLGDIVAGWPEDIAAYNEELGVSATMNDIMWPYNLSHQDNVQSIVNFAQGRYEWIDNAVTELPVVSFQGGEDATGEAPASLYAEKDETFKLPENTFAKADFTFAGWSDGTNTYAAGADYTKATDGRLIFTAVWEESSQPVDKSSLTAIIEVFDQFEKSQFTAESWTGFAAALADAKAVVANADATQEDVQNAYRALIEARDSLVEITPSDVDKAALKELVEAIDGKYEESGYTAESWAELEKALEEAKAVIAKADA</sequence>
<dbReference type="Gene3D" id="1.20.1270.70">
    <property type="entry name" value="Designed single chain three-helix bundle"/>
    <property type="match status" value="2"/>
</dbReference>
<evidence type="ECO:0000313" key="3">
    <source>
        <dbReference type="EMBL" id="MBC8547797.1"/>
    </source>
</evidence>
<dbReference type="Pfam" id="PF08757">
    <property type="entry name" value="CotH"/>
    <property type="match status" value="1"/>
</dbReference>
<keyword evidence="1" id="KW-0732">Signal</keyword>
<feature type="signal peptide" evidence="1">
    <location>
        <begin position="1"/>
        <end position="26"/>
    </location>
</feature>
<evidence type="ECO:0000313" key="4">
    <source>
        <dbReference type="Proteomes" id="UP000653127"/>
    </source>
</evidence>
<dbReference type="EMBL" id="JACRST010000040">
    <property type="protein sequence ID" value="MBC8547797.1"/>
    <property type="molecule type" value="Genomic_DNA"/>
</dbReference>
<dbReference type="InterPro" id="IPR014867">
    <property type="entry name" value="Spore_coat_CotH_CotH2/3/7"/>
</dbReference>
<dbReference type="Gene3D" id="2.60.120.200">
    <property type="match status" value="1"/>
</dbReference>
<dbReference type="GO" id="GO:0016787">
    <property type="term" value="F:hydrolase activity"/>
    <property type="evidence" value="ECO:0007669"/>
    <property type="project" value="InterPro"/>
</dbReference>
<reference evidence="3" key="1">
    <citation type="submission" date="2020-08" db="EMBL/GenBank/DDBJ databases">
        <title>Genome public.</title>
        <authorList>
            <person name="Liu C."/>
            <person name="Sun Q."/>
        </authorList>
    </citation>
    <scope>NUCLEOTIDE SEQUENCE</scope>
    <source>
        <strain evidence="3">NSJ-31</strain>
    </source>
</reference>
<dbReference type="InterPro" id="IPR010496">
    <property type="entry name" value="AL/BT2_dom"/>
</dbReference>
<dbReference type="Gene3D" id="2.60.120.560">
    <property type="entry name" value="Exo-inulinase, domain 1"/>
    <property type="match status" value="1"/>
</dbReference>
<proteinExistence type="predicted"/>
<protein>
    <submittedName>
        <fullName evidence="3">CotH kinase family protein</fullName>
    </submittedName>
</protein>
<accession>A0A926E1T1</accession>
<evidence type="ECO:0000256" key="1">
    <source>
        <dbReference type="SAM" id="SignalP"/>
    </source>
</evidence>
<evidence type="ECO:0000259" key="2">
    <source>
        <dbReference type="Pfam" id="PF06439"/>
    </source>
</evidence>
<keyword evidence="3" id="KW-0808">Transferase</keyword>
<dbReference type="InterPro" id="IPR013320">
    <property type="entry name" value="ConA-like_dom_sf"/>
</dbReference>
<organism evidence="3 4">
    <name type="scientific">Ligaoa zhengdingensis</name>
    <dbReference type="NCBI Taxonomy" id="2763658"/>
    <lineage>
        <taxon>Bacteria</taxon>
        <taxon>Bacillati</taxon>
        <taxon>Bacillota</taxon>
        <taxon>Clostridia</taxon>
        <taxon>Eubacteriales</taxon>
        <taxon>Oscillospiraceae</taxon>
        <taxon>Ligaoa</taxon>
    </lineage>
</organism>
<feature type="non-terminal residue" evidence="3">
    <location>
        <position position="1247"/>
    </location>
</feature>
<dbReference type="Pfam" id="PF13385">
    <property type="entry name" value="Laminin_G_3"/>
    <property type="match status" value="1"/>
</dbReference>
<dbReference type="Pfam" id="PF07554">
    <property type="entry name" value="FIVAR"/>
    <property type="match status" value="2"/>
</dbReference>
<dbReference type="SUPFAM" id="SSF49899">
    <property type="entry name" value="Concanavalin A-like lectins/glucanases"/>
    <property type="match status" value="1"/>
</dbReference>